<feature type="domain" description="Macro" evidence="1">
    <location>
        <begin position="1"/>
        <end position="185"/>
    </location>
</feature>
<proteinExistence type="predicted"/>
<dbReference type="Gene3D" id="3.40.220.10">
    <property type="entry name" value="Leucine Aminopeptidase, subunit E, domain 1"/>
    <property type="match status" value="1"/>
</dbReference>
<evidence type="ECO:0000259" key="1">
    <source>
        <dbReference type="PROSITE" id="PS51154"/>
    </source>
</evidence>
<evidence type="ECO:0000313" key="3">
    <source>
        <dbReference type="Proteomes" id="UP000242592"/>
    </source>
</evidence>
<dbReference type="STRING" id="1123380.SAMN02745199_0719"/>
<sequence>MEVLLRLKVKNTMIEIVKGDITKENTEVIVNAANSHLKHGGGVAGAIVRVGGKIIQKESDEYVRKNGVVDVGNVAVTGAGNLKAKYIIHAVGPIWRGGNHNEEELLRKVVRNVLKKASELGASSVSIPAISSGIFGFPKKLCAIIFAEEIEQFLKNNETSLSLIRIVNIDELTSKIFHEVFDDKFTEEKS</sequence>
<dbReference type="InterPro" id="IPR002589">
    <property type="entry name" value="Macro_dom"/>
</dbReference>
<reference evidence="3" key="1">
    <citation type="submission" date="2016-11" db="EMBL/GenBank/DDBJ databases">
        <authorList>
            <person name="Varghese N."/>
            <person name="Submissions S."/>
        </authorList>
    </citation>
    <scope>NUCLEOTIDE SEQUENCE [LARGE SCALE GENOMIC DNA]</scope>
    <source>
        <strain evidence="3">DSM 15807</strain>
    </source>
</reference>
<gene>
    <name evidence="2" type="ORF">SAMN02745199_0719</name>
</gene>
<dbReference type="InterPro" id="IPR043472">
    <property type="entry name" value="Macro_dom-like"/>
</dbReference>
<dbReference type="EMBL" id="FQXN01000002">
    <property type="protein sequence ID" value="SHH31722.1"/>
    <property type="molecule type" value="Genomic_DNA"/>
</dbReference>
<dbReference type="AlphaFoldDB" id="A0A1M5RZD8"/>
<organism evidence="2 3">
    <name type="scientific">Thermosipho atlanticus DSM 15807</name>
    <dbReference type="NCBI Taxonomy" id="1123380"/>
    <lineage>
        <taxon>Bacteria</taxon>
        <taxon>Thermotogati</taxon>
        <taxon>Thermotogota</taxon>
        <taxon>Thermotogae</taxon>
        <taxon>Thermotogales</taxon>
        <taxon>Fervidobacteriaceae</taxon>
        <taxon>Thermosipho</taxon>
    </lineage>
</organism>
<name>A0A1M5RZD8_9BACT</name>
<dbReference type="PANTHER" id="PTHR11106:SF111">
    <property type="entry name" value="MACRO DOMAIN-CONTAINING PROTEIN"/>
    <property type="match status" value="1"/>
</dbReference>
<dbReference type="CDD" id="cd02907">
    <property type="entry name" value="Macro_Af1521_BAL-like"/>
    <property type="match status" value="1"/>
</dbReference>
<dbReference type="SUPFAM" id="SSF52949">
    <property type="entry name" value="Macro domain-like"/>
    <property type="match status" value="1"/>
</dbReference>
<protein>
    <submittedName>
        <fullName evidence="2">O-acetyl-ADP-ribose deacetylase (Regulator of RNase III), contains Macro domain</fullName>
    </submittedName>
</protein>
<keyword evidence="3" id="KW-1185">Reference proteome</keyword>
<dbReference type="SMART" id="SM00506">
    <property type="entry name" value="A1pp"/>
    <property type="match status" value="1"/>
</dbReference>
<dbReference type="PANTHER" id="PTHR11106">
    <property type="entry name" value="GANGLIOSIDE INDUCED DIFFERENTIATION ASSOCIATED PROTEIN 2-RELATED"/>
    <property type="match status" value="1"/>
</dbReference>
<evidence type="ECO:0000313" key="2">
    <source>
        <dbReference type="EMBL" id="SHH31722.1"/>
    </source>
</evidence>
<dbReference type="RefSeq" id="WP_073072295.1">
    <property type="nucleotide sequence ID" value="NZ_FQXN01000002.1"/>
</dbReference>
<accession>A0A1M5RZD8</accession>
<dbReference type="Proteomes" id="UP000242592">
    <property type="component" value="Unassembled WGS sequence"/>
</dbReference>
<dbReference type="PROSITE" id="PS51154">
    <property type="entry name" value="MACRO"/>
    <property type="match status" value="1"/>
</dbReference>
<dbReference type="Pfam" id="PF01661">
    <property type="entry name" value="Macro"/>
    <property type="match status" value="1"/>
</dbReference>